<organism evidence="1">
    <name type="scientific">Candidatus Berkiella cookevillensis</name>
    <dbReference type="NCBI Taxonomy" id="437022"/>
    <lineage>
        <taxon>Bacteria</taxon>
        <taxon>Pseudomonadati</taxon>
        <taxon>Pseudomonadota</taxon>
        <taxon>Gammaproteobacteria</taxon>
        <taxon>Candidatus Berkiellales</taxon>
        <taxon>Candidatus Berkiellaceae</taxon>
        <taxon>Candidatus Berkiella</taxon>
    </lineage>
</organism>
<reference evidence="2" key="2">
    <citation type="journal article" date="2016" name="Genome Announc.">
        <title>Draft Genome Sequences of Two Novel Amoeba-Resistant Intranuclear Bacteria, 'Candidatus Berkiella cookevillensis' and 'Candidatus Berkiella aquae'.</title>
        <authorList>
            <person name="Mehari Y.T."/>
            <person name="Arivett B.A."/>
            <person name="Farone A.L."/>
            <person name="Gunderson J.H."/>
            <person name="Farone M.B."/>
        </authorList>
    </citation>
    <scope>NUCLEOTIDE SEQUENCE</scope>
    <source>
        <strain evidence="2">CC99</strain>
    </source>
</reference>
<name>A0A0Q9YSX0_9GAMM</name>
<dbReference type="InterPro" id="IPR008928">
    <property type="entry name" value="6-hairpin_glycosidase_sf"/>
</dbReference>
<reference evidence="2" key="3">
    <citation type="submission" date="2021-06" db="EMBL/GenBank/DDBJ databases">
        <title>Genomic Description and Analysis of Intracellular Bacteria, Candidatus Berkiella cookevillensis and Candidatus Berkiella aquae.</title>
        <authorList>
            <person name="Kidane D.T."/>
            <person name="Mehari Y.T."/>
            <person name="Rice F.C."/>
            <person name="Arivett B.A."/>
            <person name="Farone A.L."/>
            <person name="Berk S.G."/>
            <person name="Farone M.B."/>
        </authorList>
    </citation>
    <scope>NUCLEOTIDE SEQUENCE</scope>
    <source>
        <strain evidence="2">CC99</strain>
    </source>
</reference>
<protein>
    <submittedName>
        <fullName evidence="1">Uncharacterized protein</fullName>
    </submittedName>
</protein>
<dbReference type="EMBL" id="LKHV01000004">
    <property type="protein sequence ID" value="KRG19107.1"/>
    <property type="molecule type" value="Genomic_DNA"/>
</dbReference>
<dbReference type="AlphaFoldDB" id="A0A0Q9YSX0"/>
<accession>A0A0Q9YSX0</accession>
<dbReference type="Proteomes" id="UP000051494">
    <property type="component" value="Unassembled WGS sequence"/>
</dbReference>
<keyword evidence="3" id="KW-1185">Reference proteome</keyword>
<comment type="caution">
    <text evidence="1">The sequence shown here is derived from an EMBL/GenBank/DDBJ whole genome shotgun (WGS) entry which is preliminary data.</text>
</comment>
<dbReference type="STRING" id="437022.CC99x_01105"/>
<evidence type="ECO:0000313" key="1">
    <source>
        <dbReference type="EMBL" id="KRG19107.1"/>
    </source>
</evidence>
<dbReference type="GO" id="GO:0005975">
    <property type="term" value="P:carbohydrate metabolic process"/>
    <property type="evidence" value="ECO:0007669"/>
    <property type="project" value="InterPro"/>
</dbReference>
<evidence type="ECO:0000313" key="3">
    <source>
        <dbReference type="Proteomes" id="UP000051494"/>
    </source>
</evidence>
<dbReference type="RefSeq" id="WP_057624216.1">
    <property type="nucleotide sequence ID" value="NZ_LKHV02000001.1"/>
</dbReference>
<evidence type="ECO:0000313" key="2">
    <source>
        <dbReference type="EMBL" id="MCS5709456.1"/>
    </source>
</evidence>
<dbReference type="SUPFAM" id="SSF48208">
    <property type="entry name" value="Six-hairpin glycosidases"/>
    <property type="match status" value="1"/>
</dbReference>
<sequence>MDLQLMTQYKQCLDRAKLWSLKSITVEGNLEGNIDDLLAYYALPYLYANLGLKEEAYRMINYLLHSFSTQDGGLRRKLSDSTHQPLAEQLPKIMSWIAIAAHAIGRFDVSYTYSKYLRRYYDPDQGAFTTIAPYGSIDAVLDLFSSTMLGWFALYTGDMKKAQRAGNFLQRCISLQSTKDQIFYLRLEQDGRIITSFPSEQSRFYMVTAQNTDHNVHYLSTPVIFLAKLYQATHEESYLRTAQSYFETAYQYHPSIEPNMVWGAAILANITKEARYIHKAKKGAEQIVSTQDEAGHWPSQDRTMYHYNTAIKAIALSEVLMELSTT</sequence>
<gene>
    <name evidence="1" type="ORF">CC99x_01105</name>
    <name evidence="2" type="ORF">CC99x_011170</name>
</gene>
<dbReference type="OrthoDB" id="581309at2"/>
<dbReference type="EMBL" id="LKHV02000001">
    <property type="protein sequence ID" value="MCS5709456.1"/>
    <property type="molecule type" value="Genomic_DNA"/>
</dbReference>
<reference evidence="1" key="1">
    <citation type="submission" date="2015-09" db="EMBL/GenBank/DDBJ databases">
        <title>Draft Genome Sequences of Two Novel Amoeba-resistant Intranuclear Bacteria, Candidatus Berkiella cookevillensis and Candidatus Berkiella aquae.</title>
        <authorList>
            <person name="Mehari Y.T."/>
            <person name="Arivett B.A."/>
            <person name="Farone A.L."/>
            <person name="Gunderson J.H."/>
            <person name="Farone M.B."/>
        </authorList>
    </citation>
    <scope>NUCLEOTIDE SEQUENCE [LARGE SCALE GENOMIC DNA]</scope>
    <source>
        <strain evidence="1">CC99</strain>
    </source>
</reference>
<proteinExistence type="predicted"/>